<protein>
    <submittedName>
        <fullName evidence="2">Uncharacterized protein</fullName>
    </submittedName>
</protein>
<dbReference type="GeneID" id="81441517"/>
<feature type="compositionally biased region" description="Basic and acidic residues" evidence="1">
    <location>
        <begin position="40"/>
        <end position="60"/>
    </location>
</feature>
<name>A0A9W9RPG4_9EURO</name>
<feature type="compositionally biased region" description="Basic and acidic residues" evidence="1">
    <location>
        <begin position="122"/>
        <end position="141"/>
    </location>
</feature>
<reference evidence="2" key="2">
    <citation type="journal article" date="2023" name="IMA Fungus">
        <title>Comparative genomic study of the Penicillium genus elucidates a diverse pangenome and 15 lateral gene transfer events.</title>
        <authorList>
            <person name="Petersen C."/>
            <person name="Sorensen T."/>
            <person name="Nielsen M.R."/>
            <person name="Sondergaard T.E."/>
            <person name="Sorensen J.L."/>
            <person name="Fitzpatrick D.A."/>
            <person name="Frisvad J.C."/>
            <person name="Nielsen K.L."/>
        </authorList>
    </citation>
    <scope>NUCLEOTIDE SEQUENCE</scope>
    <source>
        <strain evidence="2">IBT 29864</strain>
    </source>
</reference>
<accession>A0A9W9RPG4</accession>
<dbReference type="OrthoDB" id="4202177at2759"/>
<sequence length="169" mass="18800">MDLSSWPQVAAINQKNYYTDYLKRDDQYLAFRLANEEARIKMTKSAKDRDRARAMDKSTEDADAEAEADADDANMDDEEDTPTEAAGSKVIVIHVGSQNLRIGLSSDALPKTMPMVIARKSKTSESEDREEPKPKRLKRDDGTDEDPERVFGPEVSSICLCGSSSNIAH</sequence>
<feature type="region of interest" description="Disordered" evidence="1">
    <location>
        <begin position="118"/>
        <end position="169"/>
    </location>
</feature>
<organism evidence="2 3">
    <name type="scientific">Penicillium cataractarum</name>
    <dbReference type="NCBI Taxonomy" id="2100454"/>
    <lineage>
        <taxon>Eukaryota</taxon>
        <taxon>Fungi</taxon>
        <taxon>Dikarya</taxon>
        <taxon>Ascomycota</taxon>
        <taxon>Pezizomycotina</taxon>
        <taxon>Eurotiomycetes</taxon>
        <taxon>Eurotiomycetidae</taxon>
        <taxon>Eurotiales</taxon>
        <taxon>Aspergillaceae</taxon>
        <taxon>Penicillium</taxon>
    </lineage>
</organism>
<gene>
    <name evidence="2" type="ORF">N7496_009424</name>
</gene>
<dbReference type="AlphaFoldDB" id="A0A9W9RPG4"/>
<evidence type="ECO:0000313" key="3">
    <source>
        <dbReference type="Proteomes" id="UP001147782"/>
    </source>
</evidence>
<evidence type="ECO:0000256" key="1">
    <source>
        <dbReference type="SAM" id="MobiDB-lite"/>
    </source>
</evidence>
<evidence type="ECO:0000313" key="2">
    <source>
        <dbReference type="EMBL" id="KAJ5363711.1"/>
    </source>
</evidence>
<feature type="region of interest" description="Disordered" evidence="1">
    <location>
        <begin position="40"/>
        <end position="87"/>
    </location>
</feature>
<dbReference type="RefSeq" id="XP_056551338.1">
    <property type="nucleotide sequence ID" value="XM_056702338.1"/>
</dbReference>
<proteinExistence type="predicted"/>
<feature type="compositionally biased region" description="Acidic residues" evidence="1">
    <location>
        <begin position="61"/>
        <end position="82"/>
    </location>
</feature>
<keyword evidence="3" id="KW-1185">Reference proteome</keyword>
<comment type="caution">
    <text evidence="2">The sequence shown here is derived from an EMBL/GenBank/DDBJ whole genome shotgun (WGS) entry which is preliminary data.</text>
</comment>
<dbReference type="Proteomes" id="UP001147782">
    <property type="component" value="Unassembled WGS sequence"/>
</dbReference>
<reference evidence="2" key="1">
    <citation type="submission" date="2022-11" db="EMBL/GenBank/DDBJ databases">
        <authorList>
            <person name="Petersen C."/>
        </authorList>
    </citation>
    <scope>NUCLEOTIDE SEQUENCE</scope>
    <source>
        <strain evidence="2">IBT 29864</strain>
    </source>
</reference>
<dbReference type="Gene3D" id="3.30.420.40">
    <property type="match status" value="1"/>
</dbReference>
<dbReference type="EMBL" id="JAPZBS010000008">
    <property type="protein sequence ID" value="KAJ5363711.1"/>
    <property type="molecule type" value="Genomic_DNA"/>
</dbReference>